<dbReference type="PANTHER" id="PTHR30336">
    <property type="entry name" value="INNER MEMBRANE PROTEIN, PROBABLE PERMEASE"/>
    <property type="match status" value="1"/>
</dbReference>
<dbReference type="Gene3D" id="3.40.50.620">
    <property type="entry name" value="HUPs"/>
    <property type="match status" value="1"/>
</dbReference>
<dbReference type="STRING" id="366533.SAMN05444339_102468"/>
<dbReference type="InterPro" id="IPR003848">
    <property type="entry name" value="DUF218"/>
</dbReference>
<dbReference type="GO" id="GO:0005886">
    <property type="term" value="C:plasma membrane"/>
    <property type="evidence" value="ECO:0007669"/>
    <property type="project" value="TreeGrafter"/>
</dbReference>
<sequence length="176" mass="19441">MDAVSPPVVCRYSGHMKAIVILGAAVWAEGPSPTLRRRARHGARLWHAGEGQIIVACGGMGRHPPTEAEAIAQILMEEGIPTDAILQEDRSTTTLENIRFALPLLRRHHVDQIVIVTDATHGPRALRVARHFRLKARCSAPSLRGSHKRSVLRQALRELGAYPLYAIRLMGQSRDD</sequence>
<accession>A0A1M4XG55</accession>
<name>A0A1M4XG55_LOKAT</name>
<gene>
    <name evidence="2" type="ORF">SAMN05444339_102468</name>
</gene>
<dbReference type="Proteomes" id="UP000183987">
    <property type="component" value="Unassembled WGS sequence"/>
</dbReference>
<evidence type="ECO:0000313" key="3">
    <source>
        <dbReference type="Proteomes" id="UP000183987"/>
    </source>
</evidence>
<evidence type="ECO:0000259" key="1">
    <source>
        <dbReference type="Pfam" id="PF02698"/>
    </source>
</evidence>
<dbReference type="AlphaFoldDB" id="A0A1M4XG55"/>
<keyword evidence="3" id="KW-1185">Reference proteome</keyword>
<dbReference type="InterPro" id="IPR051599">
    <property type="entry name" value="Cell_Envelope_Assoc"/>
</dbReference>
<dbReference type="EMBL" id="FQUE01000002">
    <property type="protein sequence ID" value="SHE92400.1"/>
    <property type="molecule type" value="Genomic_DNA"/>
</dbReference>
<reference evidence="3" key="1">
    <citation type="submission" date="2016-11" db="EMBL/GenBank/DDBJ databases">
        <authorList>
            <person name="Varghese N."/>
            <person name="Submissions S."/>
        </authorList>
    </citation>
    <scope>NUCLEOTIDE SEQUENCE [LARGE SCALE GENOMIC DNA]</scope>
    <source>
        <strain evidence="3">DSM 29326</strain>
    </source>
</reference>
<dbReference type="PANTHER" id="PTHR30336:SF20">
    <property type="entry name" value="DUF218 DOMAIN-CONTAINING PROTEIN"/>
    <property type="match status" value="1"/>
</dbReference>
<dbReference type="Pfam" id="PF02698">
    <property type="entry name" value="DUF218"/>
    <property type="match status" value="1"/>
</dbReference>
<dbReference type="InterPro" id="IPR014729">
    <property type="entry name" value="Rossmann-like_a/b/a_fold"/>
</dbReference>
<feature type="domain" description="DUF218" evidence="1">
    <location>
        <begin position="18"/>
        <end position="158"/>
    </location>
</feature>
<protein>
    <submittedName>
        <fullName evidence="2">DUF218 domain-containing protein</fullName>
    </submittedName>
</protein>
<organism evidence="2 3">
    <name type="scientific">Loktanella atrilutea</name>
    <dbReference type="NCBI Taxonomy" id="366533"/>
    <lineage>
        <taxon>Bacteria</taxon>
        <taxon>Pseudomonadati</taxon>
        <taxon>Pseudomonadota</taxon>
        <taxon>Alphaproteobacteria</taxon>
        <taxon>Rhodobacterales</taxon>
        <taxon>Roseobacteraceae</taxon>
        <taxon>Loktanella</taxon>
    </lineage>
</organism>
<proteinExistence type="predicted"/>
<dbReference type="CDD" id="cd06259">
    <property type="entry name" value="YdcF-like"/>
    <property type="match status" value="1"/>
</dbReference>
<evidence type="ECO:0000313" key="2">
    <source>
        <dbReference type="EMBL" id="SHE92400.1"/>
    </source>
</evidence>